<sequence length="1066" mass="121778">MDQNDFHQLLISLNSPDNLTRTNAEKILNDFMKSNYLSYLELLVFFMYNSDSQFIQKQCVTYLFKTARRDPPFLSIEVLNFLWPKLQEHYSDILVSPTFPPEAKNLFCSIISICASFSYKISESTDIQMFLLFKLQENPELVPYVAVTLNELFIAAGSTCGITLHDILLIISSDISNLTNIGLFFATASLAPQEEILHESFTKIIASVQPNSISEFLKIVMNFAEKSASFFDPHLKDFTNYLCAIALNKGLQIERIYAMMCMASIARGAPQMCQMSNSRFLFPVIHCLISIIAEITDDSNWGFDPNDIQPYVIAKDTFGTVSKECGNSNFFNFFINLMNDVFSKPNQPWEIIYAFVAALAELDTSTLSLLINTQDRNNDQVLPVVQITMQIMPFIKDLNCHPRIRQASFQVITQLCRWIGPYYQREAGNYVLPPLKDLIFKETHPITRKSVIICLTAFFSTLTSKDLIEDFDRTFNELVSMLKTAPFDLKPLIAKCLGFILKAGGSHFLNYFPVMAETMQDLLQSPNISLQICAIEAFAISYYQIKVPNECMDSCKIFLSAVIKILKSGRNDLSEKMIDSCKMSICILIKRLESNFIEFADDILPEAINSAGASIEVTTVGAMEFTNEGFSFQMQIPTISVSGVKQFVNKADVQSICKALDIINEAEKAMKQEFIPYLDPTIKIAQQWLSSQYHIEPIKINSCNILRSAILVAFTNNNALSLIELITDLYLQNITPISSQKFLKTLLLMIQDAFFSPYIQGLDQEIKINVLSTIPQIIELTLDRKVKIINDRQQWQTLGIYDKAIDKQDEVLIEISNFLKLCFQNIPELMIPFFQKKMMLKFFEYIQQPESQTLALLVWSEYLITSKDQVKLQQFLPTLFSFASMKNLDLSPIAFDVIGNMFQCIEFESVVIENCYNFFKEEMLKPYIVDQDFSLIADHALIALTKIIMYHPKELKKPDVLSFWFEMLPIWDASDICDLVYAFLASLLEEGNPYILNEENFERIITLISSRAFSDFMEESTSIRFSNFIKSMAQTAGYSELMQSAYNSLNESNKTVFNKLLNYPEG</sequence>
<accession>A0ABR2J0I1</accession>
<dbReference type="EMBL" id="JAPFFF010000014">
    <property type="protein sequence ID" value="KAK8870983.1"/>
    <property type="molecule type" value="Genomic_DNA"/>
</dbReference>
<evidence type="ECO:0000313" key="6">
    <source>
        <dbReference type="EMBL" id="KAK8870983.1"/>
    </source>
</evidence>
<evidence type="ECO:0000256" key="4">
    <source>
        <dbReference type="ARBA" id="ARBA00022737"/>
    </source>
</evidence>
<keyword evidence="4" id="KW-0677">Repeat</keyword>
<organism evidence="6 7">
    <name type="scientific">Tritrichomonas musculus</name>
    <dbReference type="NCBI Taxonomy" id="1915356"/>
    <lineage>
        <taxon>Eukaryota</taxon>
        <taxon>Metamonada</taxon>
        <taxon>Parabasalia</taxon>
        <taxon>Tritrichomonadida</taxon>
        <taxon>Tritrichomonadidae</taxon>
        <taxon>Tritrichomonas</taxon>
    </lineage>
</organism>
<evidence type="ECO:0000256" key="1">
    <source>
        <dbReference type="ARBA" id="ARBA00004496"/>
    </source>
</evidence>
<dbReference type="PANTHER" id="PTHR10527">
    <property type="entry name" value="IMPORTIN BETA"/>
    <property type="match status" value="1"/>
</dbReference>
<dbReference type="InterPro" id="IPR040122">
    <property type="entry name" value="Importin_beta"/>
</dbReference>
<dbReference type="Proteomes" id="UP001470230">
    <property type="component" value="Unassembled WGS sequence"/>
</dbReference>
<comment type="caution">
    <text evidence="6">The sequence shown here is derived from an EMBL/GenBank/DDBJ whole genome shotgun (WGS) entry which is preliminary data.</text>
</comment>
<keyword evidence="2" id="KW-0813">Transport</keyword>
<protein>
    <recommendedName>
        <fullName evidence="8">Importin N-terminal domain-containing protein</fullName>
    </recommendedName>
</protein>
<keyword evidence="5" id="KW-0653">Protein transport</keyword>
<keyword evidence="3" id="KW-0963">Cytoplasm</keyword>
<proteinExistence type="predicted"/>
<dbReference type="Gene3D" id="1.25.10.10">
    <property type="entry name" value="Leucine-rich Repeat Variant"/>
    <property type="match status" value="1"/>
</dbReference>
<evidence type="ECO:0000256" key="3">
    <source>
        <dbReference type="ARBA" id="ARBA00022490"/>
    </source>
</evidence>
<evidence type="ECO:0008006" key="8">
    <source>
        <dbReference type="Google" id="ProtNLM"/>
    </source>
</evidence>
<reference evidence="6 7" key="1">
    <citation type="submission" date="2024-04" db="EMBL/GenBank/DDBJ databases">
        <title>Tritrichomonas musculus Genome.</title>
        <authorList>
            <person name="Alves-Ferreira E."/>
            <person name="Grigg M."/>
            <person name="Lorenzi H."/>
            <person name="Galac M."/>
        </authorList>
    </citation>
    <scope>NUCLEOTIDE SEQUENCE [LARGE SCALE GENOMIC DNA]</scope>
    <source>
        <strain evidence="6 7">EAF2021</strain>
    </source>
</reference>
<comment type="subcellular location">
    <subcellularLocation>
        <location evidence="1">Cytoplasm</location>
    </subcellularLocation>
</comment>
<dbReference type="InterPro" id="IPR016024">
    <property type="entry name" value="ARM-type_fold"/>
</dbReference>
<dbReference type="SUPFAM" id="SSF48371">
    <property type="entry name" value="ARM repeat"/>
    <property type="match status" value="2"/>
</dbReference>
<evidence type="ECO:0000256" key="5">
    <source>
        <dbReference type="ARBA" id="ARBA00022927"/>
    </source>
</evidence>
<keyword evidence="7" id="KW-1185">Reference proteome</keyword>
<dbReference type="InterPro" id="IPR011989">
    <property type="entry name" value="ARM-like"/>
</dbReference>
<name>A0ABR2J0I1_9EUKA</name>
<evidence type="ECO:0000256" key="2">
    <source>
        <dbReference type="ARBA" id="ARBA00022448"/>
    </source>
</evidence>
<gene>
    <name evidence="6" type="ORF">M9Y10_008896</name>
</gene>
<evidence type="ECO:0000313" key="7">
    <source>
        <dbReference type="Proteomes" id="UP001470230"/>
    </source>
</evidence>